<dbReference type="PROSITE" id="PS50275">
    <property type="entry name" value="SAC"/>
    <property type="match status" value="1"/>
</dbReference>
<dbReference type="Proteomes" id="UP000001744">
    <property type="component" value="Unassembled WGS sequence"/>
</dbReference>
<dbReference type="STRING" id="402676.B6K225"/>
<dbReference type="OMA" id="KRKCCAH"/>
<dbReference type="AlphaFoldDB" id="B6K225"/>
<evidence type="ECO:0000256" key="4">
    <source>
        <dbReference type="SAM" id="MobiDB-lite"/>
    </source>
</evidence>
<dbReference type="PANTHER" id="PTHR45738">
    <property type="entry name" value="POLYPHOSPHOINOSITIDE PHOSPHATASE"/>
    <property type="match status" value="1"/>
</dbReference>
<dbReference type="PANTHER" id="PTHR45738:SF5">
    <property type="entry name" value="POLYPHOSPHOINOSITIDE PHOSPHATASE"/>
    <property type="match status" value="1"/>
</dbReference>
<dbReference type="EMBL" id="KE651166">
    <property type="protein sequence ID" value="EEB07206.1"/>
    <property type="molecule type" value="Genomic_DNA"/>
</dbReference>
<evidence type="ECO:0000256" key="2">
    <source>
        <dbReference type="ARBA" id="ARBA00022801"/>
    </source>
</evidence>
<feature type="region of interest" description="Disordered" evidence="4">
    <location>
        <begin position="672"/>
        <end position="707"/>
    </location>
</feature>
<organism evidence="6 8">
    <name type="scientific">Schizosaccharomyces japonicus (strain yFS275 / FY16936)</name>
    <name type="common">Fission yeast</name>
    <dbReference type="NCBI Taxonomy" id="402676"/>
    <lineage>
        <taxon>Eukaryota</taxon>
        <taxon>Fungi</taxon>
        <taxon>Dikarya</taxon>
        <taxon>Ascomycota</taxon>
        <taxon>Taphrinomycotina</taxon>
        <taxon>Schizosaccharomycetes</taxon>
        <taxon>Schizosaccharomycetales</taxon>
        <taxon>Schizosaccharomycetaceae</taxon>
        <taxon>Schizosaccharomyces</taxon>
    </lineage>
</organism>
<dbReference type="GO" id="GO:0043813">
    <property type="term" value="F:phosphatidylinositol-3,5-bisphosphate 5-phosphatase activity"/>
    <property type="evidence" value="ECO:0000318"/>
    <property type="project" value="GO_Central"/>
</dbReference>
<keyword evidence="2" id="KW-0378">Hydrolase</keyword>
<feature type="domain" description="SAC" evidence="5">
    <location>
        <begin position="143"/>
        <end position="489"/>
    </location>
</feature>
<dbReference type="VEuPathDB" id="FungiDB:SJAG_02289"/>
<keyword evidence="3" id="KW-0472">Membrane</keyword>
<evidence type="ECO:0000313" key="7">
    <source>
        <dbReference type="JaponicusDB" id="SJAG_02289"/>
    </source>
</evidence>
<keyword evidence="8" id="KW-1185">Reference proteome</keyword>
<gene>
    <name evidence="7" type="primary">fig4</name>
    <name evidence="6" type="ORF">SJAG_02289</name>
</gene>
<dbReference type="RefSeq" id="XP_002173499.1">
    <property type="nucleotide sequence ID" value="XM_002173463.2"/>
</dbReference>
<protein>
    <submittedName>
        <fullName evidence="6">Inositol polyphosphate phosphatase</fullName>
    </submittedName>
</protein>
<dbReference type="OrthoDB" id="405996at2759"/>
<dbReference type="JaponicusDB" id="SJAG_02289">
    <property type="gene designation" value="fig4"/>
</dbReference>
<comment type="subcellular location">
    <subcellularLocation>
        <location evidence="1">Endomembrane system</location>
    </subcellularLocation>
</comment>
<name>B6K225_SCHJY</name>
<sequence length="814" mass="93782">MLKTDHGSVSFGIYKTNNWFYIVCRKSSQNEYTILKLFWCPKRGLQMQEGQTVYNTAQKNSILDSLASGNAVTGGLTHIADARAILGLMRFTAGYYLYVCVEASAIAIIGGHHVFHVEKTELIPLTLHATTVSNEEKWFMTCIQRLDLSKAFYFSYTYDLTQTTQYNFTHPRLQNGVREMFMWNRHILKPLTAIFGFDSPWCIPIIHGFVDQAKLISCGKLILVTLIARRSRHFAGARYLKRGLEENGFVANEVETEQIVSDGSVSSFPSDVKTNGYPGYTSYVQHRGSIPLYWSQDFNNMTPKPPIDITLRDPFYSVTALHFDRLLGQYGSPCIVLNLIKAKEKIRREGILLDEYERAIAYLNQFLPEDKKIQYLAWDMSNAVKRNQPVIKVLERMADYIIKQTKFFSTATSFEPASFQEGIVRVNCIDCLDRTNAAQFIIGKTVFGHQLYKLGVISSPKLFYDSNAVRLLTEMYHNHGDAIALQYGGSLLVNTLQTYQRNNQWSSTSRDLIESIKRFYSNTFVDVQRQEAIDLFLGNFTTQGKNFSVGSVPRECVSKRFHDGLVVRRNYQHWWTPLYINMHFRLRRWSLEYAENSKHASSSRSYDELYMSSKFTGLHELLLFNMYSNLYIAPSSFFPMLTSTILPLSTFNTTVNEHGLNPFLRRRKPAEQAVISQPYKRDRQKRSGKKNGGRGHRRGYSSASNYTHRSRKSTHMWESIDIKKEDLDKYELFVEFKNSASEKLSSKSKSEHSTDEMVSLVQKDLSELVVSDARVLDYKAYFETEKRLSEAKRSTDIAPAETIAFYSFWLTNYK</sequence>
<proteinExistence type="predicted"/>
<evidence type="ECO:0000313" key="6">
    <source>
        <dbReference type="EMBL" id="EEB07206.1"/>
    </source>
</evidence>
<accession>B6K225</accession>
<evidence type="ECO:0000259" key="5">
    <source>
        <dbReference type="PROSITE" id="PS50275"/>
    </source>
</evidence>
<feature type="compositionally biased region" description="Basic residues" evidence="4">
    <location>
        <begin position="682"/>
        <end position="699"/>
    </location>
</feature>
<dbReference type="Pfam" id="PF02383">
    <property type="entry name" value="Syja_N"/>
    <property type="match status" value="1"/>
</dbReference>
<dbReference type="GO" id="GO:0012505">
    <property type="term" value="C:endomembrane system"/>
    <property type="evidence" value="ECO:0007669"/>
    <property type="project" value="UniProtKB-SubCell"/>
</dbReference>
<evidence type="ECO:0000313" key="8">
    <source>
        <dbReference type="Proteomes" id="UP000001744"/>
    </source>
</evidence>
<dbReference type="GeneID" id="7049036"/>
<evidence type="ECO:0000256" key="3">
    <source>
        <dbReference type="ARBA" id="ARBA00023136"/>
    </source>
</evidence>
<dbReference type="eggNOG" id="KOG1888">
    <property type="taxonomic scope" value="Eukaryota"/>
</dbReference>
<evidence type="ECO:0000256" key="1">
    <source>
        <dbReference type="ARBA" id="ARBA00004308"/>
    </source>
</evidence>
<reference evidence="6 8" key="1">
    <citation type="journal article" date="2011" name="Science">
        <title>Comparative functional genomics of the fission yeasts.</title>
        <authorList>
            <person name="Rhind N."/>
            <person name="Chen Z."/>
            <person name="Yassour M."/>
            <person name="Thompson D.A."/>
            <person name="Haas B.J."/>
            <person name="Habib N."/>
            <person name="Wapinski I."/>
            <person name="Roy S."/>
            <person name="Lin M.F."/>
            <person name="Heiman D.I."/>
            <person name="Young S.K."/>
            <person name="Furuya K."/>
            <person name="Guo Y."/>
            <person name="Pidoux A."/>
            <person name="Chen H.M."/>
            <person name="Robbertse B."/>
            <person name="Goldberg J.M."/>
            <person name="Aoki K."/>
            <person name="Bayne E.H."/>
            <person name="Berlin A.M."/>
            <person name="Desjardins C.A."/>
            <person name="Dobbs E."/>
            <person name="Dukaj L."/>
            <person name="Fan L."/>
            <person name="FitzGerald M.G."/>
            <person name="French C."/>
            <person name="Gujja S."/>
            <person name="Hansen K."/>
            <person name="Keifenheim D."/>
            <person name="Levin J.Z."/>
            <person name="Mosher R.A."/>
            <person name="Mueller C.A."/>
            <person name="Pfiffner J."/>
            <person name="Priest M."/>
            <person name="Russ C."/>
            <person name="Smialowska A."/>
            <person name="Swoboda P."/>
            <person name="Sykes S.M."/>
            <person name="Vaughn M."/>
            <person name="Vengrova S."/>
            <person name="Yoder R."/>
            <person name="Zeng Q."/>
            <person name="Allshire R."/>
            <person name="Baulcombe D."/>
            <person name="Birren B.W."/>
            <person name="Brown W."/>
            <person name="Ekwall K."/>
            <person name="Kellis M."/>
            <person name="Leatherwood J."/>
            <person name="Levin H."/>
            <person name="Margalit H."/>
            <person name="Martienssen R."/>
            <person name="Nieduszynski C.A."/>
            <person name="Spatafora J.W."/>
            <person name="Friedman N."/>
            <person name="Dalgaard J.Z."/>
            <person name="Baumann P."/>
            <person name="Niki H."/>
            <person name="Regev A."/>
            <person name="Nusbaum C."/>
        </authorList>
    </citation>
    <scope>NUCLEOTIDE SEQUENCE [LARGE SCALE GENOMIC DNA]</scope>
    <source>
        <strain evidence="8">yFS275 / FY16936</strain>
    </source>
</reference>
<dbReference type="HOGENOM" id="CLU_003016_0_3_1"/>
<dbReference type="InterPro" id="IPR002013">
    <property type="entry name" value="SAC_dom"/>
</dbReference>
<dbReference type="GO" id="GO:0046856">
    <property type="term" value="P:phosphatidylinositol dephosphorylation"/>
    <property type="evidence" value="ECO:0000318"/>
    <property type="project" value="GO_Central"/>
</dbReference>
<dbReference type="InterPro" id="IPR043573">
    <property type="entry name" value="Fig4-like"/>
</dbReference>